<evidence type="ECO:0000313" key="4">
    <source>
        <dbReference type="Proteomes" id="UP000463700"/>
    </source>
</evidence>
<dbReference type="InterPro" id="IPR003423">
    <property type="entry name" value="OMP_efflux"/>
</dbReference>
<dbReference type="EMBL" id="VOSW01000087">
    <property type="protein sequence ID" value="KAE8755500.1"/>
    <property type="molecule type" value="Genomic_DNA"/>
</dbReference>
<dbReference type="AlphaFoldDB" id="A0A6N6W7F0"/>
<protein>
    <recommendedName>
        <fullName evidence="5">Channel protein TolC</fullName>
    </recommendedName>
</protein>
<feature type="chain" id="PRO_5026785104" description="Channel protein TolC" evidence="2">
    <location>
        <begin position="30"/>
        <end position="114"/>
    </location>
</feature>
<organism evidence="3 4">
    <name type="scientific">Paraburkholderia madseniana</name>
    <dbReference type="NCBI Taxonomy" id="2599607"/>
    <lineage>
        <taxon>Bacteria</taxon>
        <taxon>Pseudomonadati</taxon>
        <taxon>Pseudomonadota</taxon>
        <taxon>Betaproteobacteria</taxon>
        <taxon>Burkholderiales</taxon>
        <taxon>Burkholderiaceae</taxon>
        <taxon>Paraburkholderia</taxon>
    </lineage>
</organism>
<accession>A0A6N6W7F0</accession>
<dbReference type="GO" id="GO:0015562">
    <property type="term" value="F:efflux transmembrane transporter activity"/>
    <property type="evidence" value="ECO:0007669"/>
    <property type="project" value="InterPro"/>
</dbReference>
<comment type="caution">
    <text evidence="3">The sequence shown here is derived from an EMBL/GenBank/DDBJ whole genome shotgun (WGS) entry which is preliminary data.</text>
</comment>
<evidence type="ECO:0000256" key="2">
    <source>
        <dbReference type="SAM" id="SignalP"/>
    </source>
</evidence>
<sequence length="114" mass="12147">MIRRRVPVHAAALALHCAVLAFLPIPAHAVGFSRLYDEALSSDAQLQSARAALATNSEELPLARAKLLPQVSASLTANRQNTDFGGGFPASYGNSNGYTISLTQPLIHVDSWYG</sequence>
<dbReference type="SUPFAM" id="SSF56954">
    <property type="entry name" value="Outer membrane efflux proteins (OEP)"/>
    <property type="match status" value="1"/>
</dbReference>
<dbReference type="Gene3D" id="1.20.1600.10">
    <property type="entry name" value="Outer membrane efflux proteins (OEP)"/>
    <property type="match status" value="1"/>
</dbReference>
<feature type="signal peptide" evidence="2">
    <location>
        <begin position="1"/>
        <end position="29"/>
    </location>
</feature>
<name>A0A6N6W7F0_9BURK</name>
<comment type="similarity">
    <text evidence="1">Belongs to the outer membrane factor (OMF) (TC 1.B.17) family.</text>
</comment>
<reference evidence="3 4" key="1">
    <citation type="journal article" date="2020" name="Int. J. Syst. Evol. Microbiol.">
        <title>Paraburkholderia madseniana sp. nov., a phenolic acid-degrading bacterium isolated from acidic forest soil.</title>
        <authorList>
            <person name="Wilhelm R.C."/>
            <person name="Murphy S.J.L."/>
            <person name="Feriancek N.M."/>
            <person name="Karasz D.C."/>
            <person name="DeRito C.M."/>
            <person name="Newman J.D."/>
            <person name="Buckley D.H."/>
        </authorList>
    </citation>
    <scope>NUCLEOTIDE SEQUENCE [LARGE SCALE GENOMIC DNA]</scope>
    <source>
        <strain evidence="3 4">RP11</strain>
    </source>
</reference>
<evidence type="ECO:0008006" key="5">
    <source>
        <dbReference type="Google" id="ProtNLM"/>
    </source>
</evidence>
<dbReference type="Proteomes" id="UP000463700">
    <property type="component" value="Unassembled WGS sequence"/>
</dbReference>
<evidence type="ECO:0000256" key="1">
    <source>
        <dbReference type="ARBA" id="ARBA00007613"/>
    </source>
</evidence>
<keyword evidence="2" id="KW-0732">Signal</keyword>
<evidence type="ECO:0000313" key="3">
    <source>
        <dbReference type="EMBL" id="KAE8755500.1"/>
    </source>
</evidence>
<dbReference type="Pfam" id="PF02321">
    <property type="entry name" value="OEP"/>
    <property type="match status" value="1"/>
</dbReference>
<dbReference type="OrthoDB" id="9813458at2"/>
<proteinExistence type="inferred from homology"/>
<gene>
    <name evidence="3" type="ORF">FSO04_33970</name>
</gene>